<comment type="caution">
    <text evidence="1">The sequence shown here is derived from an EMBL/GenBank/DDBJ whole genome shotgun (WGS) entry which is preliminary data.</text>
</comment>
<name>A0A428ZIV7_KIBAR</name>
<accession>A0A428ZIV7</accession>
<evidence type="ECO:0000313" key="1">
    <source>
        <dbReference type="EMBL" id="RSM88022.1"/>
    </source>
</evidence>
<reference evidence="1 2" key="1">
    <citation type="submission" date="2018-05" db="EMBL/GenBank/DDBJ databases">
        <title>Evolution of GPA BGCs.</title>
        <authorList>
            <person name="Waglechner N."/>
            <person name="Wright G.D."/>
        </authorList>
    </citation>
    <scope>NUCLEOTIDE SEQUENCE [LARGE SCALE GENOMIC DNA]</scope>
    <source>
        <strain evidence="1 2">A82846</strain>
    </source>
</reference>
<dbReference type="EMBL" id="QHKI01000005">
    <property type="protein sequence ID" value="RSM88022.1"/>
    <property type="molecule type" value="Genomic_DNA"/>
</dbReference>
<proteinExistence type="predicted"/>
<dbReference type="Proteomes" id="UP000287547">
    <property type="component" value="Unassembled WGS sequence"/>
</dbReference>
<organism evidence="1 2">
    <name type="scientific">Kibdelosporangium aridum</name>
    <dbReference type="NCBI Taxonomy" id="2030"/>
    <lineage>
        <taxon>Bacteria</taxon>
        <taxon>Bacillati</taxon>
        <taxon>Actinomycetota</taxon>
        <taxon>Actinomycetes</taxon>
        <taxon>Pseudonocardiales</taxon>
        <taxon>Pseudonocardiaceae</taxon>
        <taxon>Kibdelosporangium</taxon>
    </lineage>
</organism>
<gene>
    <name evidence="1" type="ORF">DMH04_09945</name>
</gene>
<evidence type="ECO:0000313" key="2">
    <source>
        <dbReference type="Proteomes" id="UP000287547"/>
    </source>
</evidence>
<protein>
    <submittedName>
        <fullName evidence="1">Uncharacterized protein</fullName>
    </submittedName>
</protein>
<sequence>MGPTGTPRTGRGQAASTIGIQLRLTGPGNTKGYESRAFGNSIAFTEQAIRPDLDATVEERHEFVQALCNRRIIAAQLLVGRNLFRSLDRY</sequence>
<dbReference type="AlphaFoldDB" id="A0A428ZIV7"/>